<comment type="caution">
    <text evidence="1">The sequence shown here is derived from an EMBL/GenBank/DDBJ whole genome shotgun (WGS) entry which is preliminary data.</text>
</comment>
<dbReference type="InterPro" id="IPR023164">
    <property type="entry name" value="YqgQ-like_sf"/>
</dbReference>
<accession>A0A2T4ZDN9</accession>
<proteinExistence type="predicted"/>
<dbReference type="SUPFAM" id="SSF158379">
    <property type="entry name" value="YqgQ-like"/>
    <property type="match status" value="1"/>
</dbReference>
<protein>
    <submittedName>
        <fullName evidence="1">Uncharacterized protein YqgQ</fullName>
    </submittedName>
</protein>
<sequence length="78" mass="9041">MGLVEKVVQEASIRVMADVRALLKRFGTIIYTGDPLSDLYMMEEELLELYQLGMVEAKIWMAARQVIAQEKRRLEQSH</sequence>
<dbReference type="Proteomes" id="UP000241639">
    <property type="component" value="Unassembled WGS sequence"/>
</dbReference>
<name>A0A2T4ZDN9_9BACL</name>
<dbReference type="InterPro" id="IPR009256">
    <property type="entry name" value="YqgQ-like"/>
</dbReference>
<dbReference type="Pfam" id="PF06014">
    <property type="entry name" value="YqgQ-like"/>
    <property type="match status" value="1"/>
</dbReference>
<evidence type="ECO:0000313" key="2">
    <source>
        <dbReference type="Proteomes" id="UP000241639"/>
    </source>
</evidence>
<reference evidence="1 2" key="1">
    <citation type="submission" date="2018-04" db="EMBL/GenBank/DDBJ databases">
        <title>Genomic Encyclopedia of Archaeal and Bacterial Type Strains, Phase II (KMG-II): from individual species to whole genera.</title>
        <authorList>
            <person name="Goeker M."/>
        </authorList>
    </citation>
    <scope>NUCLEOTIDE SEQUENCE [LARGE SCALE GENOMIC DNA]</scope>
    <source>
        <strain evidence="1 2">DSM 45169</strain>
    </source>
</reference>
<dbReference type="AlphaFoldDB" id="A0A2T4ZDN9"/>
<gene>
    <name evidence="1" type="ORF">C8J48_2643</name>
</gene>
<keyword evidence="2" id="KW-1185">Reference proteome</keyword>
<dbReference type="Gene3D" id="1.10.287.760">
    <property type="entry name" value="YqgQ-like"/>
    <property type="match status" value="1"/>
</dbReference>
<evidence type="ECO:0000313" key="1">
    <source>
        <dbReference type="EMBL" id="PTM60004.1"/>
    </source>
</evidence>
<organism evidence="1 2">
    <name type="scientific">Desmospora activa DSM 45169</name>
    <dbReference type="NCBI Taxonomy" id="1121389"/>
    <lineage>
        <taxon>Bacteria</taxon>
        <taxon>Bacillati</taxon>
        <taxon>Bacillota</taxon>
        <taxon>Bacilli</taxon>
        <taxon>Bacillales</taxon>
        <taxon>Thermoactinomycetaceae</taxon>
        <taxon>Desmospora</taxon>
    </lineage>
</organism>
<dbReference type="EMBL" id="PZZP01000001">
    <property type="protein sequence ID" value="PTM60004.1"/>
    <property type="molecule type" value="Genomic_DNA"/>
</dbReference>